<feature type="non-terminal residue" evidence="10">
    <location>
        <position position="1545"/>
    </location>
</feature>
<dbReference type="InterPro" id="IPR000668">
    <property type="entry name" value="Peptidase_C1A_C"/>
</dbReference>
<dbReference type="InterPro" id="IPR013128">
    <property type="entry name" value="Peptidase_C1A"/>
</dbReference>
<keyword evidence="4" id="KW-0378">Hydrolase</keyword>
<evidence type="ECO:0000256" key="7">
    <source>
        <dbReference type="ARBA" id="ARBA00023157"/>
    </source>
</evidence>
<dbReference type="InterPro" id="IPR025660">
    <property type="entry name" value="Pept_his_AS"/>
</dbReference>
<evidence type="ECO:0000313" key="11">
    <source>
        <dbReference type="Proteomes" id="UP000292052"/>
    </source>
</evidence>
<reference evidence="10 11" key="1">
    <citation type="submission" date="2017-03" db="EMBL/GenBank/DDBJ databases">
        <title>Genome of the blue death feigning beetle - Asbolus verrucosus.</title>
        <authorList>
            <person name="Rider S.D."/>
        </authorList>
    </citation>
    <scope>NUCLEOTIDE SEQUENCE [LARGE SCALE GENOMIC DNA]</scope>
    <source>
        <strain evidence="10">Butters</strain>
        <tissue evidence="10">Head and leg muscle</tissue>
    </source>
</reference>
<dbReference type="PROSITE" id="PS00139">
    <property type="entry name" value="THIOL_PROTEASE_CYS"/>
    <property type="match status" value="1"/>
</dbReference>
<evidence type="ECO:0000256" key="6">
    <source>
        <dbReference type="ARBA" id="ARBA00023145"/>
    </source>
</evidence>
<proteinExistence type="inferred from homology"/>
<feature type="domain" description="Peptidase C1A papain C-terminal" evidence="9">
    <location>
        <begin position="1018"/>
        <end position="1243"/>
    </location>
</feature>
<accession>A0A482V662</accession>
<dbReference type="PROSITE" id="PS00639">
    <property type="entry name" value="THIOL_PROTEASE_HIS"/>
    <property type="match status" value="3"/>
</dbReference>
<keyword evidence="2" id="KW-0645">Protease</keyword>
<evidence type="ECO:0000256" key="3">
    <source>
        <dbReference type="ARBA" id="ARBA00022729"/>
    </source>
</evidence>
<dbReference type="PANTHER" id="PTHR12411">
    <property type="entry name" value="CYSTEINE PROTEASE FAMILY C1-RELATED"/>
    <property type="match status" value="1"/>
</dbReference>
<gene>
    <name evidence="10" type="ORF">BDFB_003845</name>
</gene>
<protein>
    <submittedName>
        <fullName evidence="10">Peptidase C1 and/or Propeptide C1 domain containing protein</fullName>
    </submittedName>
</protein>
<sequence>QKWPQCTTIGKARGQGFCGSCWGCKPYSTEIFKGRKVSGCKLACTNKNYSSTYRSDKRFIKYKTSIWSANVQQIQTEIMENGPVQASAFLISFCTAQLNILSDEFIDSINKVQSFWKAGKLWPENTTEEFLRNLSGTVNPVSFRFEYHNQILHPPQFRTESDIPKNFDLREKWPNCTSIGKVTNQGKCGSCWALAAASVLTDRFCIMNKGNVNFEFSTEDILTCCGKNCLADVKDYCRGGRADQAWKFLVQTGCVSGGYASKEGCKPYSTEIFEGKIAGCKLACINKDYPIEYKQDKRFAKFDKIIWTKNVQQIQTEIMNNGPVEAFLEVYRDFESYEQGIYFHTKGDVEVLGHSVKLIGWGVEKDLPYWLGINSWGDKWGMKGTFKILRGNDECSIESMILSGVPNLGPFGVRKGNMSCRVLLLALALILISIFGCTAELRVLSDEFINSINKEQAVWRAGKNWPENSTEEFLMNLGGSVDPRSYKDEHREQTIDRPQFRRPADIPVSFDARIQWPQCESINKTRNQGGCSNSWAFVAASVITDRVCIASNGTIKTEFSIDDILTCCGEHCLADEHSPCGGGRADKAWEFWRATGIVSGGIYNPHQGCKPYLEETLFDTNSTQCKFTCTNKSYTVPYKKDKVSGKNITYIWSRNVAEIQMEIMNNGPVEAFIEIYEDFEAYKEGSFTGLGHSVKIIGWGVENGADYWLGSNSWGKRWGFDGFFKILRGKDECNIETAIMSGIPNLYSPHFLSDEFIDSINKAQTRWRAGKNWPSNATGEFFRGLGGVIDESKDYRDEILREFRPEVYEIKNIPESFDASKKWPHCESSINSVKKQGNCGSCWAVQTAATITDRLCISTNASGCKPYSKSAYEDHKASKCIEYCVNGRYGKSYFDDKKFGKKVYMLYSRNMTDIQAEIMLNGPVETGLKIYQDFLSYTDVGVILTLSFSRAQRAIFHDDDFINFLNSGQSLWKAKKNFPENTTMEAALSMCGARLEPELIEAFSSKSEETRRRVFKHIPESFDSRKKWPFCDTIQNARNQGFCGSCWKNDSKKAVSAAGAISDRICIRTKGKKKEPYSAEDIMSCCTECVANVSACNGGYSGRVWRFWAKHGVVTGGEGCKPYSPLAFFLSKANRCKKECHPGYHIEYENDKVYGKNINVITSESVPEIQSEIMLNGPVSATIKVYEDFFAYSEGVYFHKGGAFTKIYHAVKIIGWGVENDIPYWLATNSWGDDVVLMLSFSRAEKPKFHDDDFIKSINERQSLWKAGRNFGENITMDHVKNLCGSMKEKLEMTDKYRRDSARREDRIFKKIPETFDARKRWPRCKTIGKIQSQGICGSDWAVQAAAVMSDRICIRSKGAINTPYSAEDLLTCCTECFHPHDDGCQGGRAYRAWEFMKRRGMVTGGGFDEPTIGCKPYSKKIYFHGEHADCESKCTNPNYSVPYYRDKQYVQKINVIANGVVEEIQSEIMLNGPVQASLKVYYDFFLYQEGVYFHGGGEFAQEYHAVKILGWGVENGQPYWLVANSWGEEWGKMKGFFKIRRGNN</sequence>
<dbReference type="InterPro" id="IPR012599">
    <property type="entry name" value="Propeptide_C1A"/>
</dbReference>
<evidence type="ECO:0000256" key="8">
    <source>
        <dbReference type="SAM" id="Phobius"/>
    </source>
</evidence>
<keyword evidence="8" id="KW-0472">Membrane</keyword>
<dbReference type="Proteomes" id="UP000292052">
    <property type="component" value="Unassembled WGS sequence"/>
</dbReference>
<evidence type="ECO:0000256" key="5">
    <source>
        <dbReference type="ARBA" id="ARBA00022807"/>
    </source>
</evidence>
<evidence type="ECO:0000256" key="4">
    <source>
        <dbReference type="ARBA" id="ARBA00022801"/>
    </source>
</evidence>
<dbReference type="InterPro" id="IPR038765">
    <property type="entry name" value="Papain-like_cys_pep_sf"/>
</dbReference>
<dbReference type="CDD" id="cd02620">
    <property type="entry name" value="Peptidase_C1A_CathepsinB"/>
    <property type="match status" value="4"/>
</dbReference>
<feature type="non-terminal residue" evidence="10">
    <location>
        <position position="1"/>
    </location>
</feature>
<dbReference type="EMBL" id="QDEB01133465">
    <property type="protein sequence ID" value="RZB38829.1"/>
    <property type="molecule type" value="Genomic_DNA"/>
</dbReference>
<dbReference type="GO" id="GO:0006508">
    <property type="term" value="P:proteolysis"/>
    <property type="evidence" value="ECO:0007669"/>
    <property type="project" value="UniProtKB-KW"/>
</dbReference>
<evidence type="ECO:0000259" key="9">
    <source>
        <dbReference type="SMART" id="SM00645"/>
    </source>
</evidence>
<comment type="caution">
    <text evidence="10">The sequence shown here is derived from an EMBL/GenBank/DDBJ whole genome shotgun (WGS) entry which is preliminary data.</text>
</comment>
<dbReference type="OrthoDB" id="190265at2759"/>
<evidence type="ECO:0000256" key="2">
    <source>
        <dbReference type="ARBA" id="ARBA00022670"/>
    </source>
</evidence>
<dbReference type="STRING" id="1661398.A0A482V662"/>
<dbReference type="InterPro" id="IPR000169">
    <property type="entry name" value="Pept_cys_AS"/>
</dbReference>
<dbReference type="Gene3D" id="3.90.70.10">
    <property type="entry name" value="Cysteine proteinases"/>
    <property type="match status" value="6"/>
</dbReference>
<feature type="transmembrane region" description="Helical" evidence="8">
    <location>
        <begin position="422"/>
        <end position="444"/>
    </location>
</feature>
<feature type="domain" description="Peptidase C1A papain C-terminal" evidence="9">
    <location>
        <begin position="506"/>
        <end position="743"/>
    </location>
</feature>
<dbReference type="Pfam" id="PF00112">
    <property type="entry name" value="Peptidase_C1"/>
    <property type="match status" value="5"/>
</dbReference>
<keyword evidence="3" id="KW-0732">Signal</keyword>
<dbReference type="SUPFAM" id="SSF54001">
    <property type="entry name" value="Cysteine proteinases"/>
    <property type="match status" value="6"/>
</dbReference>
<dbReference type="SMART" id="SM00645">
    <property type="entry name" value="Pept_C1"/>
    <property type="match status" value="4"/>
</dbReference>
<keyword evidence="11" id="KW-1185">Reference proteome</keyword>
<name>A0A482V662_ASBVE</name>
<keyword evidence="5" id="KW-0788">Thiol protease</keyword>
<dbReference type="Gene3D" id="1.20.5.170">
    <property type="match status" value="1"/>
</dbReference>
<keyword evidence="6" id="KW-0865">Zymogen</keyword>
<feature type="domain" description="Peptidase C1A papain C-terminal" evidence="9">
    <location>
        <begin position="163"/>
        <end position="405"/>
    </location>
</feature>
<evidence type="ECO:0000256" key="1">
    <source>
        <dbReference type="ARBA" id="ARBA00008455"/>
    </source>
</evidence>
<dbReference type="GO" id="GO:0004197">
    <property type="term" value="F:cysteine-type endopeptidase activity"/>
    <property type="evidence" value="ECO:0007669"/>
    <property type="project" value="InterPro"/>
</dbReference>
<evidence type="ECO:0000313" key="10">
    <source>
        <dbReference type="EMBL" id="RZB38829.1"/>
    </source>
</evidence>
<organism evidence="10 11">
    <name type="scientific">Asbolus verrucosus</name>
    <name type="common">Desert ironclad beetle</name>
    <dbReference type="NCBI Taxonomy" id="1661398"/>
    <lineage>
        <taxon>Eukaryota</taxon>
        <taxon>Metazoa</taxon>
        <taxon>Ecdysozoa</taxon>
        <taxon>Arthropoda</taxon>
        <taxon>Hexapoda</taxon>
        <taxon>Insecta</taxon>
        <taxon>Pterygota</taxon>
        <taxon>Neoptera</taxon>
        <taxon>Endopterygota</taxon>
        <taxon>Coleoptera</taxon>
        <taxon>Polyphaga</taxon>
        <taxon>Cucujiformia</taxon>
        <taxon>Tenebrionidae</taxon>
        <taxon>Pimeliinae</taxon>
        <taxon>Asbolus</taxon>
    </lineage>
</organism>
<dbReference type="FunFam" id="3.90.70.10:FF:000031">
    <property type="entry name" value="Cathepsin B"/>
    <property type="match status" value="4"/>
</dbReference>
<keyword evidence="7" id="KW-1015">Disulfide bond</keyword>
<keyword evidence="8" id="KW-0812">Transmembrane</keyword>
<comment type="similarity">
    <text evidence="1">Belongs to the peptidase C1 family.</text>
</comment>
<dbReference type="Pfam" id="PF08127">
    <property type="entry name" value="Propeptide_C1"/>
    <property type="match status" value="3"/>
</dbReference>
<feature type="domain" description="Peptidase C1A papain C-terminal" evidence="9">
    <location>
        <begin position="1312"/>
        <end position="1545"/>
    </location>
</feature>
<keyword evidence="8" id="KW-1133">Transmembrane helix</keyword>